<gene>
    <name evidence="1" type="ORF">SAMN03080617_01099</name>
</gene>
<keyword evidence="2" id="KW-1185">Reference proteome</keyword>
<dbReference type="OrthoDB" id="877403at2"/>
<proteinExistence type="predicted"/>
<dbReference type="Proteomes" id="UP000198756">
    <property type="component" value="Unassembled WGS sequence"/>
</dbReference>
<dbReference type="AlphaFoldDB" id="A0A1G5WFL1"/>
<name>A0A1G5WFL1_9BACT</name>
<dbReference type="EMBL" id="FMXE01000006">
    <property type="protein sequence ID" value="SDA56812.1"/>
    <property type="molecule type" value="Genomic_DNA"/>
</dbReference>
<accession>A0A1G5WFL1</accession>
<dbReference type="STRING" id="279824.SAMN03080617_01099"/>
<evidence type="ECO:0000313" key="1">
    <source>
        <dbReference type="EMBL" id="SDA56812.1"/>
    </source>
</evidence>
<protein>
    <submittedName>
        <fullName evidence="1">DNA polymerase-3 subunit gamma/tau</fullName>
    </submittedName>
</protein>
<dbReference type="RefSeq" id="WP_092728937.1">
    <property type="nucleotide sequence ID" value="NZ_FMXE01000006.1"/>
</dbReference>
<organism evidence="1 2">
    <name type="scientific">Algoriphagus alkaliphilus</name>
    <dbReference type="NCBI Taxonomy" id="279824"/>
    <lineage>
        <taxon>Bacteria</taxon>
        <taxon>Pseudomonadati</taxon>
        <taxon>Bacteroidota</taxon>
        <taxon>Cytophagia</taxon>
        <taxon>Cytophagales</taxon>
        <taxon>Cyclobacteriaceae</taxon>
        <taxon>Algoriphagus</taxon>
    </lineage>
</organism>
<reference evidence="2" key="1">
    <citation type="submission" date="2016-10" db="EMBL/GenBank/DDBJ databases">
        <authorList>
            <person name="Varghese N."/>
            <person name="Submissions S."/>
        </authorList>
    </citation>
    <scope>NUCLEOTIDE SEQUENCE [LARGE SCALE GENOMIC DNA]</scope>
    <source>
        <strain evidence="2">DSM 22703</strain>
    </source>
</reference>
<sequence>MDDKARLTEEAAERKSQEKIEVKPIGTSVPLTQLLFDAHVVSIREHFKKSDKNFELAILDQEIRVLDGGEVVLEVVGHMQEEIAGKMKSELVGLIRQFTGADRVLITVEVKEEVEGGVPKLYTNTDKFNYLREKYPALAELQQKFGLEADF</sequence>
<evidence type="ECO:0000313" key="2">
    <source>
        <dbReference type="Proteomes" id="UP000198756"/>
    </source>
</evidence>